<dbReference type="EMBL" id="CM007367">
    <property type="protein sequence ID" value="OIW08051.1"/>
    <property type="molecule type" value="Genomic_DNA"/>
</dbReference>
<evidence type="ECO:0000256" key="6">
    <source>
        <dbReference type="ARBA" id="ARBA00022771"/>
    </source>
</evidence>
<dbReference type="GO" id="GO:0008270">
    <property type="term" value="F:zinc ion binding"/>
    <property type="evidence" value="ECO:0007669"/>
    <property type="project" value="UniProtKB-KW"/>
</dbReference>
<comment type="catalytic activity">
    <reaction evidence="1">
        <text>S-ubiquitinyl-[E2 ubiquitin-conjugating enzyme]-L-cysteine + [acceptor protein]-L-lysine = [E2 ubiquitin-conjugating enzyme]-L-cysteine + N(6)-ubiquitinyl-[acceptor protein]-L-lysine.</text>
        <dbReference type="EC" id="2.3.2.27"/>
    </reaction>
</comment>
<dbReference type="PANTHER" id="PTHR46764:SF1">
    <property type="entry name" value="E3 UBIQUITIN-PROTEIN LIGASE NLA"/>
    <property type="match status" value="1"/>
</dbReference>
<dbReference type="InterPro" id="IPR017907">
    <property type="entry name" value="Znf_RING_CS"/>
</dbReference>
<evidence type="ECO:0000313" key="13">
    <source>
        <dbReference type="Proteomes" id="UP000188354"/>
    </source>
</evidence>
<evidence type="ECO:0000256" key="2">
    <source>
        <dbReference type="ARBA" id="ARBA00004906"/>
    </source>
</evidence>
<reference evidence="12 13" key="1">
    <citation type="journal article" date="2017" name="Plant Biotechnol. J.">
        <title>A comprehensive draft genome sequence for lupin (Lupinus angustifolius), an emerging health food: insights into plant-microbe interactions and legume evolution.</title>
        <authorList>
            <person name="Hane J.K."/>
            <person name="Ming Y."/>
            <person name="Kamphuis L.G."/>
            <person name="Nelson M.N."/>
            <person name="Garg G."/>
            <person name="Atkins C.A."/>
            <person name="Bayer P.E."/>
            <person name="Bravo A."/>
            <person name="Bringans S."/>
            <person name="Cannon S."/>
            <person name="Edwards D."/>
            <person name="Foley R."/>
            <person name="Gao L.L."/>
            <person name="Harrison M.J."/>
            <person name="Huang W."/>
            <person name="Hurgobin B."/>
            <person name="Li S."/>
            <person name="Liu C.W."/>
            <person name="McGrath A."/>
            <person name="Morahan G."/>
            <person name="Murray J."/>
            <person name="Weller J."/>
            <person name="Jian J."/>
            <person name="Singh K.B."/>
        </authorList>
    </citation>
    <scope>NUCLEOTIDE SEQUENCE [LARGE SCALE GENOMIC DNA]</scope>
    <source>
        <strain evidence="13">cv. Tanjil</strain>
        <tissue evidence="12">Whole plant</tissue>
    </source>
</reference>
<dbReference type="SUPFAM" id="SSF57850">
    <property type="entry name" value="RING/U-box"/>
    <property type="match status" value="1"/>
</dbReference>
<evidence type="ECO:0000256" key="8">
    <source>
        <dbReference type="ARBA" id="ARBA00022833"/>
    </source>
</evidence>
<dbReference type="InterPro" id="IPR018957">
    <property type="entry name" value="Znf_C3HC4_RING-type"/>
</dbReference>
<evidence type="ECO:0000256" key="7">
    <source>
        <dbReference type="ARBA" id="ARBA00022786"/>
    </source>
</evidence>
<dbReference type="InterPro" id="IPR001841">
    <property type="entry name" value="Znf_RING"/>
</dbReference>
<dbReference type="KEGG" id="lang:109353023"/>
<dbReference type="Pfam" id="PF00097">
    <property type="entry name" value="zf-C3HC4"/>
    <property type="match status" value="1"/>
</dbReference>
<evidence type="ECO:0000259" key="10">
    <source>
        <dbReference type="PROSITE" id="PS50089"/>
    </source>
</evidence>
<dbReference type="PANTHER" id="PTHR46764">
    <property type="entry name" value="E3 UBIQUITIN-PROTEIN LIGASE BAH1"/>
    <property type="match status" value="1"/>
</dbReference>
<organism evidence="12 13">
    <name type="scientific">Lupinus angustifolius</name>
    <name type="common">Narrow-leaved blue lupine</name>
    <dbReference type="NCBI Taxonomy" id="3871"/>
    <lineage>
        <taxon>Eukaryota</taxon>
        <taxon>Viridiplantae</taxon>
        <taxon>Streptophyta</taxon>
        <taxon>Embryophyta</taxon>
        <taxon>Tracheophyta</taxon>
        <taxon>Spermatophyta</taxon>
        <taxon>Magnoliopsida</taxon>
        <taxon>eudicotyledons</taxon>
        <taxon>Gunneridae</taxon>
        <taxon>Pentapetalae</taxon>
        <taxon>rosids</taxon>
        <taxon>fabids</taxon>
        <taxon>Fabales</taxon>
        <taxon>Fabaceae</taxon>
        <taxon>Papilionoideae</taxon>
        <taxon>50 kb inversion clade</taxon>
        <taxon>genistoids sensu lato</taxon>
        <taxon>core genistoids</taxon>
        <taxon>Genisteae</taxon>
        <taxon>Lupinus</taxon>
    </lineage>
</organism>
<keyword evidence="4" id="KW-0808">Transferase</keyword>
<feature type="domain" description="SPX" evidence="11">
    <location>
        <begin position="1"/>
        <end position="154"/>
    </location>
</feature>
<evidence type="ECO:0000256" key="9">
    <source>
        <dbReference type="PROSITE-ProRule" id="PRU00175"/>
    </source>
</evidence>
<keyword evidence="6 9" id="KW-0863">Zinc-finger</keyword>
<sequence length="327" mass="37881">MKFCKKYQEYMLQEQEKKLPGVGFKNHKMILKKCRRRDCHSHKGHTESHAVKPIHDHCSVCDGTFFPSLLNEMTAIVGCFNQRAQTFLELQLASGFKKYLSWFLGKLLGNNHAAMVQEGKDIITYALINAIAIRKILKKYDKIHYSKQGQLFRSQAQSMHKEILRSPWLYELLAFHINLRETRVNSMKEPALFEGFSLTFKDGKPSLTCEFFDSIKIDIDLTCSICLDTVFDPVSLTCGHILCYICACSAASVSIVNGLKTADHRKKCPLCRERGVYEGSVHLEELNILLCRNCKEYWEQRLQIERVERVKQAKEHWELQCRMFMGV</sequence>
<keyword evidence="5" id="KW-0479">Metal-binding</keyword>
<dbReference type="GO" id="GO:0061630">
    <property type="term" value="F:ubiquitin protein ligase activity"/>
    <property type="evidence" value="ECO:0007669"/>
    <property type="project" value="UniProtKB-EC"/>
</dbReference>
<keyword evidence="13" id="KW-1185">Reference proteome</keyword>
<dbReference type="PROSITE" id="PS50089">
    <property type="entry name" value="ZF_RING_2"/>
    <property type="match status" value="1"/>
</dbReference>
<accession>A0A4P1RCN7</accession>
<proteinExistence type="predicted"/>
<feature type="domain" description="RING-type" evidence="10">
    <location>
        <begin position="223"/>
        <end position="272"/>
    </location>
</feature>
<dbReference type="CDD" id="cd14482">
    <property type="entry name" value="SPX_BAH1-like"/>
    <property type="match status" value="1"/>
</dbReference>
<dbReference type="OrthoDB" id="6105938at2759"/>
<dbReference type="CDD" id="cd23127">
    <property type="entry name" value="RING-HC_BAH1-like"/>
    <property type="match status" value="1"/>
</dbReference>
<name>A0A4P1RCN7_LUPAN</name>
<evidence type="ECO:0000256" key="1">
    <source>
        <dbReference type="ARBA" id="ARBA00000900"/>
    </source>
</evidence>
<dbReference type="GO" id="GO:0016567">
    <property type="term" value="P:protein ubiquitination"/>
    <property type="evidence" value="ECO:0007669"/>
    <property type="project" value="UniProtKB-UniPathway"/>
</dbReference>
<dbReference type="EC" id="2.3.2.27" evidence="3"/>
<keyword evidence="7" id="KW-0833">Ubl conjugation pathway</keyword>
<gene>
    <name evidence="12" type="ORF">TanjilG_20152</name>
</gene>
<dbReference type="InterPro" id="IPR013083">
    <property type="entry name" value="Znf_RING/FYVE/PHD"/>
</dbReference>
<dbReference type="AlphaFoldDB" id="A0A4P1RCN7"/>
<dbReference type="UniPathway" id="UPA00143"/>
<dbReference type="SMART" id="SM00184">
    <property type="entry name" value="RING"/>
    <property type="match status" value="1"/>
</dbReference>
<keyword evidence="8" id="KW-0862">Zinc</keyword>
<dbReference type="Proteomes" id="UP000188354">
    <property type="component" value="Chromosome LG07"/>
</dbReference>
<evidence type="ECO:0000313" key="12">
    <source>
        <dbReference type="EMBL" id="OIW08051.1"/>
    </source>
</evidence>
<dbReference type="PROSITE" id="PS00518">
    <property type="entry name" value="ZF_RING_1"/>
    <property type="match status" value="1"/>
</dbReference>
<evidence type="ECO:0000256" key="5">
    <source>
        <dbReference type="ARBA" id="ARBA00022723"/>
    </source>
</evidence>
<dbReference type="InterPro" id="IPR033326">
    <property type="entry name" value="BAH1"/>
</dbReference>
<dbReference type="PROSITE" id="PS51382">
    <property type="entry name" value="SPX"/>
    <property type="match status" value="1"/>
</dbReference>
<dbReference type="STRING" id="3871.A0A4P1RCN7"/>
<dbReference type="Gene3D" id="3.30.40.10">
    <property type="entry name" value="Zinc/RING finger domain, C3HC4 (zinc finger)"/>
    <property type="match status" value="1"/>
</dbReference>
<dbReference type="Gramene" id="OIW08051">
    <property type="protein sequence ID" value="OIW08051"/>
    <property type="gene ID" value="TanjilG_20152"/>
</dbReference>
<dbReference type="InterPro" id="IPR004331">
    <property type="entry name" value="SPX_dom"/>
</dbReference>
<comment type="pathway">
    <text evidence="2">Protein modification; protein ubiquitination.</text>
</comment>
<evidence type="ECO:0000256" key="4">
    <source>
        <dbReference type="ARBA" id="ARBA00022679"/>
    </source>
</evidence>
<evidence type="ECO:0000256" key="3">
    <source>
        <dbReference type="ARBA" id="ARBA00012483"/>
    </source>
</evidence>
<protein>
    <recommendedName>
        <fullName evidence="3">RING-type E3 ubiquitin transferase</fullName>
        <ecNumber evidence="3">2.3.2.27</ecNumber>
    </recommendedName>
</protein>
<evidence type="ECO:0000259" key="11">
    <source>
        <dbReference type="PROSITE" id="PS51382"/>
    </source>
</evidence>